<keyword evidence="2" id="KW-1185">Reference proteome</keyword>
<evidence type="ECO:0000313" key="1">
    <source>
        <dbReference type="Ensembl" id="ENSOSUP00000010690.1"/>
    </source>
</evidence>
<dbReference type="Ensembl" id="ENSOSUT00000011063.1">
    <property type="protein sequence ID" value="ENSOSUP00000010690.1"/>
    <property type="gene ID" value="ENSOSUG00000007777.1"/>
</dbReference>
<name>A0A8C8E9W1_9STRI</name>
<evidence type="ECO:0000313" key="2">
    <source>
        <dbReference type="Proteomes" id="UP000694552"/>
    </source>
</evidence>
<organism evidence="1 2">
    <name type="scientific">Otus sunia</name>
    <name type="common">Oriental scops-owl</name>
    <dbReference type="NCBI Taxonomy" id="257818"/>
    <lineage>
        <taxon>Eukaryota</taxon>
        <taxon>Metazoa</taxon>
        <taxon>Chordata</taxon>
        <taxon>Craniata</taxon>
        <taxon>Vertebrata</taxon>
        <taxon>Euteleostomi</taxon>
        <taxon>Archelosauria</taxon>
        <taxon>Archosauria</taxon>
        <taxon>Dinosauria</taxon>
        <taxon>Saurischia</taxon>
        <taxon>Theropoda</taxon>
        <taxon>Coelurosauria</taxon>
        <taxon>Aves</taxon>
        <taxon>Neognathae</taxon>
        <taxon>Neoaves</taxon>
        <taxon>Telluraves</taxon>
        <taxon>Strigiformes</taxon>
        <taxon>Strigidae</taxon>
        <taxon>Otus</taxon>
    </lineage>
</organism>
<protein>
    <submittedName>
        <fullName evidence="1">Uncharacterized protein</fullName>
    </submittedName>
</protein>
<accession>A0A8C8E9W1</accession>
<dbReference type="AlphaFoldDB" id="A0A8C8E9W1"/>
<dbReference type="Proteomes" id="UP000694552">
    <property type="component" value="Unplaced"/>
</dbReference>
<reference evidence="1" key="2">
    <citation type="submission" date="2025-09" db="UniProtKB">
        <authorList>
            <consortium name="Ensembl"/>
        </authorList>
    </citation>
    <scope>IDENTIFICATION</scope>
</reference>
<sequence length="190" mass="20585">SAPVVACAGSKQSLYAKSNILLRSRPLFFISSNFCEHHHVAKYLLLCGRGILKSLLSPLGRDAKLGKHKKLVVQPAIEHSVLTWAWLGLNIGTAPAHVPATVRDSSPLSAPSCQAVAEGQEVSPQPPLLQTKPPQFPQPLPIRPGLQTLHQLRCPSLDTLESFKGLFGVSTVVLNEKAPPVKWLLHAQTH</sequence>
<proteinExistence type="predicted"/>
<reference evidence="1" key="1">
    <citation type="submission" date="2025-08" db="UniProtKB">
        <authorList>
            <consortium name="Ensembl"/>
        </authorList>
    </citation>
    <scope>IDENTIFICATION</scope>
</reference>